<evidence type="ECO:0000313" key="1">
    <source>
        <dbReference type="EMBL" id="KWT83427.1"/>
    </source>
</evidence>
<dbReference type="EMBL" id="LNQR01000078">
    <property type="protein sequence ID" value="KWT83427.1"/>
    <property type="molecule type" value="Genomic_DNA"/>
</dbReference>
<reference evidence="1 2" key="1">
    <citation type="submission" date="2015-11" db="EMBL/GenBank/DDBJ databases">
        <authorList>
            <person name="Lin W."/>
        </authorList>
    </citation>
    <scope>NUCLEOTIDE SEQUENCE [LARGE SCALE GENOMIC DNA]</scope>
    <source>
        <strain evidence="1 2">HCH-1</strain>
    </source>
</reference>
<organism evidence="1 2">
    <name type="scientific">Candidatus Magnetominusculus xianensis</name>
    <dbReference type="NCBI Taxonomy" id="1748249"/>
    <lineage>
        <taxon>Bacteria</taxon>
        <taxon>Pseudomonadati</taxon>
        <taxon>Nitrospirota</taxon>
        <taxon>Nitrospiria</taxon>
        <taxon>Nitrospirales</taxon>
        <taxon>Nitrospiraceae</taxon>
        <taxon>Candidatus Magnetominusculus</taxon>
    </lineage>
</organism>
<proteinExistence type="predicted"/>
<sequence>MHLKIAWFAMFNCDSELEKSMKIKMKTYNITIPIKYNDGTKSEDHMSAPKRLKKPVHITTVVEESQHEALRYFAYMEKRPIANLLREAIEDFIKGKTQKQGLSDIKQTAVK</sequence>
<dbReference type="Proteomes" id="UP000060487">
    <property type="component" value="Unassembled WGS sequence"/>
</dbReference>
<dbReference type="InterPro" id="IPR010985">
    <property type="entry name" value="Ribbon_hlx_hlx"/>
</dbReference>
<keyword evidence="2" id="KW-1185">Reference proteome</keyword>
<name>A0ABR5SDP1_9BACT</name>
<protein>
    <recommendedName>
        <fullName evidence="3">CopG family transcriptional regulator</fullName>
    </recommendedName>
</protein>
<dbReference type="SUPFAM" id="SSF47598">
    <property type="entry name" value="Ribbon-helix-helix"/>
    <property type="match status" value="1"/>
</dbReference>
<gene>
    <name evidence="1" type="ORF">ASN18_2243</name>
</gene>
<evidence type="ECO:0008006" key="3">
    <source>
        <dbReference type="Google" id="ProtNLM"/>
    </source>
</evidence>
<evidence type="ECO:0000313" key="2">
    <source>
        <dbReference type="Proteomes" id="UP000060487"/>
    </source>
</evidence>
<accession>A0ABR5SDP1</accession>
<comment type="caution">
    <text evidence="1">The sequence shown here is derived from an EMBL/GenBank/DDBJ whole genome shotgun (WGS) entry which is preliminary data.</text>
</comment>